<gene>
    <name evidence="2" type="ORF">EJ08DRAFT_649888</name>
</gene>
<organism evidence="2 3">
    <name type="scientific">Tothia fuscella</name>
    <dbReference type="NCBI Taxonomy" id="1048955"/>
    <lineage>
        <taxon>Eukaryota</taxon>
        <taxon>Fungi</taxon>
        <taxon>Dikarya</taxon>
        <taxon>Ascomycota</taxon>
        <taxon>Pezizomycotina</taxon>
        <taxon>Dothideomycetes</taxon>
        <taxon>Pleosporomycetidae</taxon>
        <taxon>Venturiales</taxon>
        <taxon>Cylindrosympodiaceae</taxon>
        <taxon>Tothia</taxon>
    </lineage>
</organism>
<dbReference type="AlphaFoldDB" id="A0A9P4NR24"/>
<dbReference type="Proteomes" id="UP000800235">
    <property type="component" value="Unassembled WGS sequence"/>
</dbReference>
<reference evidence="2" key="1">
    <citation type="journal article" date="2020" name="Stud. Mycol.">
        <title>101 Dothideomycetes genomes: a test case for predicting lifestyles and emergence of pathogens.</title>
        <authorList>
            <person name="Haridas S."/>
            <person name="Albert R."/>
            <person name="Binder M."/>
            <person name="Bloem J."/>
            <person name="Labutti K."/>
            <person name="Salamov A."/>
            <person name="Andreopoulos B."/>
            <person name="Baker S."/>
            <person name="Barry K."/>
            <person name="Bills G."/>
            <person name="Bluhm B."/>
            <person name="Cannon C."/>
            <person name="Castanera R."/>
            <person name="Culley D."/>
            <person name="Daum C."/>
            <person name="Ezra D."/>
            <person name="Gonzalez J."/>
            <person name="Henrissat B."/>
            <person name="Kuo A."/>
            <person name="Liang C."/>
            <person name="Lipzen A."/>
            <person name="Lutzoni F."/>
            <person name="Magnuson J."/>
            <person name="Mondo S."/>
            <person name="Nolan M."/>
            <person name="Ohm R."/>
            <person name="Pangilinan J."/>
            <person name="Park H.-J."/>
            <person name="Ramirez L."/>
            <person name="Alfaro M."/>
            <person name="Sun H."/>
            <person name="Tritt A."/>
            <person name="Yoshinaga Y."/>
            <person name="Zwiers L.-H."/>
            <person name="Turgeon B."/>
            <person name="Goodwin S."/>
            <person name="Spatafora J."/>
            <person name="Crous P."/>
            <person name="Grigoriev I."/>
        </authorList>
    </citation>
    <scope>NUCLEOTIDE SEQUENCE</scope>
    <source>
        <strain evidence="2">CBS 130266</strain>
    </source>
</reference>
<sequence length="753" mass="82781">MSTFSVRHLLRSIGLGILSSIARRRRRATKDSISEPKKYIKSSSFWVALQRCMVHLLPSAASITIIALNLKGFFIGFELAGIPGHDAESNAALQVTAKLQELLIVASVATVVFHKLREDMLRKKGLPFGLLGSGLSFTTLSFLWSPEFIVGVGHGRKNRTLCCLVIVSAIIAALAGPATAVLLIPSTITYAAGGTYFYINGTKDALWPSVVRLDHYLPNYTNVFGESVACSSSESYKSALCPSGGFQSLLQHFAARTLRTRAGTPILDPDPNRLFSHTVRGGIIMQSPNGKMAAQTISGQVRGEDITETFAYATHGTTTALQMPLNQDWVLAAENAKNMYASSRQISRLRFYSIQESTVLSQVPAVRVLCLGQQIGPGSPSIAFPALPEFENAINPDGQVLRNHTILFNNMAARQDGDVVSHLWTDIRKSISINESISQGFVLNMPLQQNSSGSGIACSIDARWADATVWQRFPGPFQASFVHTRPATNGFRGTSFLPKNDSSWRRIQFDPSWVSALDFPFNFSSADATWRDQTSIPALITVSGILEKLASLDPTAIAFLEYIIATTFSDALSRASSYRSYLTSPDTRISDWPLLNYNATPTTPDIRAWSRAIPPKDIAQTNSTYTRMHMKQTVTGFGYSANGPADYLAIMVLLAHLIIAISHTVYVLGFRHQTSGCWDTFAEFMVLAQQSLPAEGLLENTCAGIRRASVFRTKVRIRISKEDQQHLELEYDSDYRTKELESESEIDLGENYG</sequence>
<evidence type="ECO:0000256" key="1">
    <source>
        <dbReference type="SAM" id="Phobius"/>
    </source>
</evidence>
<dbReference type="OrthoDB" id="5342924at2759"/>
<feature type="transmembrane region" description="Helical" evidence="1">
    <location>
        <begin position="647"/>
        <end position="668"/>
    </location>
</feature>
<protein>
    <submittedName>
        <fullName evidence="2">Uncharacterized protein</fullName>
    </submittedName>
</protein>
<keyword evidence="1" id="KW-0472">Membrane</keyword>
<dbReference type="EMBL" id="MU007041">
    <property type="protein sequence ID" value="KAF2430092.1"/>
    <property type="molecule type" value="Genomic_DNA"/>
</dbReference>
<feature type="transmembrane region" description="Helical" evidence="1">
    <location>
        <begin position="161"/>
        <end position="184"/>
    </location>
</feature>
<keyword evidence="3" id="KW-1185">Reference proteome</keyword>
<accession>A0A9P4NR24</accession>
<evidence type="ECO:0000313" key="2">
    <source>
        <dbReference type="EMBL" id="KAF2430092.1"/>
    </source>
</evidence>
<keyword evidence="1" id="KW-1133">Transmembrane helix</keyword>
<name>A0A9P4NR24_9PEZI</name>
<comment type="caution">
    <text evidence="2">The sequence shown here is derived from an EMBL/GenBank/DDBJ whole genome shotgun (WGS) entry which is preliminary data.</text>
</comment>
<feature type="transmembrane region" description="Helical" evidence="1">
    <location>
        <begin position="126"/>
        <end position="149"/>
    </location>
</feature>
<proteinExistence type="predicted"/>
<keyword evidence="1" id="KW-0812">Transmembrane</keyword>
<evidence type="ECO:0000313" key="3">
    <source>
        <dbReference type="Proteomes" id="UP000800235"/>
    </source>
</evidence>